<gene>
    <name evidence="2" type="ordered locus">BBR47_35120</name>
</gene>
<sequence length="230" mass="24647">MKLFNFKSLFASLLCGALVLSASGLSNTAHAAKSVQEVQLKLTSVEIQLKPNLEMVRTETGDTATVKLIDRKTGETTETYSETIESVKSVQGKGINAASGNYTTVTVKNNKKDGPVTTELAAKLKIYTNSSFRQINSIESKTMKITNSNSATLEDKDIVAISTSDKFPTQEVEISGSATITYKSTSAASATGAFSVSALTAAGFEVSITGSQEWEFYARKPVDIGLRYKV</sequence>
<dbReference type="RefSeq" id="WP_015891786.1">
    <property type="nucleotide sequence ID" value="NC_012491.1"/>
</dbReference>
<feature type="signal peptide" evidence="1">
    <location>
        <begin position="1"/>
        <end position="31"/>
    </location>
</feature>
<organism evidence="2 3">
    <name type="scientific">Brevibacillus brevis (strain 47 / JCM 6285 / NBRC 100599)</name>
    <dbReference type="NCBI Taxonomy" id="358681"/>
    <lineage>
        <taxon>Bacteria</taxon>
        <taxon>Bacillati</taxon>
        <taxon>Bacillota</taxon>
        <taxon>Bacilli</taxon>
        <taxon>Bacillales</taxon>
        <taxon>Paenibacillaceae</taxon>
        <taxon>Brevibacillus</taxon>
    </lineage>
</organism>
<name>C0ZFD0_BREBN</name>
<keyword evidence="3" id="KW-1185">Reference proteome</keyword>
<evidence type="ECO:0000256" key="1">
    <source>
        <dbReference type="SAM" id="SignalP"/>
    </source>
</evidence>
<dbReference type="EMBL" id="AP008955">
    <property type="protein sequence ID" value="BAH44489.1"/>
    <property type="molecule type" value="Genomic_DNA"/>
</dbReference>
<keyword evidence="1" id="KW-0732">Signal</keyword>
<dbReference type="AlphaFoldDB" id="C0ZFD0"/>
<evidence type="ECO:0000313" key="3">
    <source>
        <dbReference type="Proteomes" id="UP000001877"/>
    </source>
</evidence>
<dbReference type="eggNOG" id="ENOG50330IB">
    <property type="taxonomic scope" value="Bacteria"/>
</dbReference>
<accession>C0ZFD0</accession>
<feature type="chain" id="PRO_5002905873" evidence="1">
    <location>
        <begin position="32"/>
        <end position="230"/>
    </location>
</feature>
<reference evidence="2 3" key="1">
    <citation type="submission" date="2005-03" db="EMBL/GenBank/DDBJ databases">
        <title>Brevibacillus brevis strain 47, complete genome.</title>
        <authorList>
            <person name="Hosoyama A."/>
            <person name="Yamada R."/>
            <person name="Hongo Y."/>
            <person name="Terui Y."/>
            <person name="Ankai A."/>
            <person name="Masuyama W."/>
            <person name="Sekiguchi M."/>
            <person name="Takeda T."/>
            <person name="Asano K."/>
            <person name="Ohji S."/>
            <person name="Ichikawa N."/>
            <person name="Narita S."/>
            <person name="Aoki N."/>
            <person name="Miura H."/>
            <person name="Matsushita S."/>
            <person name="Sekigawa T."/>
            <person name="Yamagata H."/>
            <person name="Yoshikawa H."/>
            <person name="Udaka S."/>
            <person name="Tanikawa S."/>
            <person name="Fujita N."/>
        </authorList>
    </citation>
    <scope>NUCLEOTIDE SEQUENCE [LARGE SCALE GENOMIC DNA]</scope>
    <source>
        <strain evidence="3">47 / JCM 6285 / NBRC 100599</strain>
    </source>
</reference>
<evidence type="ECO:0000313" key="2">
    <source>
        <dbReference type="EMBL" id="BAH44489.1"/>
    </source>
</evidence>
<dbReference type="HOGENOM" id="CLU_1202943_0_0_9"/>
<dbReference type="Proteomes" id="UP000001877">
    <property type="component" value="Chromosome"/>
</dbReference>
<protein>
    <submittedName>
        <fullName evidence="2">Uncharacterized protein</fullName>
    </submittedName>
</protein>
<proteinExistence type="predicted"/>
<dbReference type="KEGG" id="bbe:BBR47_35120"/>